<feature type="domain" description="DOT1" evidence="5">
    <location>
        <begin position="44"/>
        <end position="92"/>
    </location>
</feature>
<keyword evidence="3" id="KW-0808">Transferase</keyword>
<evidence type="ECO:0000256" key="2">
    <source>
        <dbReference type="ARBA" id="ARBA00022603"/>
    </source>
</evidence>
<comment type="caution">
    <text evidence="6">The sequence shown here is derived from an EMBL/GenBank/DDBJ whole genome shotgun (WGS) entry which is preliminary data.</text>
</comment>
<evidence type="ECO:0000256" key="1">
    <source>
        <dbReference type="ARBA" id="ARBA00010633"/>
    </source>
</evidence>
<comment type="similarity">
    <text evidence="1">Belongs to the ANT/ATPSC lysine N-methyltransferase family.</text>
</comment>
<dbReference type="OrthoDB" id="443402at2759"/>
<reference evidence="6 7" key="1">
    <citation type="submission" date="2016-02" db="EMBL/GenBank/DDBJ databases">
        <title>Genome analysis of coral dinoflagellate symbionts highlights evolutionary adaptations to a symbiotic lifestyle.</title>
        <authorList>
            <person name="Aranda M."/>
            <person name="Li Y."/>
            <person name="Liew Y.J."/>
            <person name="Baumgarten S."/>
            <person name="Simakov O."/>
            <person name="Wilson M."/>
            <person name="Piel J."/>
            <person name="Ashoor H."/>
            <person name="Bougouffa S."/>
            <person name="Bajic V.B."/>
            <person name="Ryu T."/>
            <person name="Ravasi T."/>
            <person name="Bayer T."/>
            <person name="Micklem G."/>
            <person name="Kim H."/>
            <person name="Bhak J."/>
            <person name="Lajeunesse T.C."/>
            <person name="Voolstra C.R."/>
        </authorList>
    </citation>
    <scope>NUCLEOTIDE SEQUENCE [LARGE SCALE GENOMIC DNA]</scope>
    <source>
        <strain evidence="6 7">CCMP2467</strain>
    </source>
</reference>
<dbReference type="Gene3D" id="3.40.50.150">
    <property type="entry name" value="Vaccinia Virus protein VP39"/>
    <property type="match status" value="1"/>
</dbReference>
<dbReference type="InterPro" id="IPR025789">
    <property type="entry name" value="DOT1_dom"/>
</dbReference>
<dbReference type="InterPro" id="IPR026170">
    <property type="entry name" value="FAM173A/B"/>
</dbReference>
<evidence type="ECO:0000313" key="6">
    <source>
        <dbReference type="EMBL" id="OLP97774.1"/>
    </source>
</evidence>
<keyword evidence="2" id="KW-0489">Methyltransferase</keyword>
<dbReference type="GO" id="GO:0005739">
    <property type="term" value="C:mitochondrion"/>
    <property type="evidence" value="ECO:0007669"/>
    <property type="project" value="TreeGrafter"/>
</dbReference>
<evidence type="ECO:0000313" key="7">
    <source>
        <dbReference type="Proteomes" id="UP000186817"/>
    </source>
</evidence>
<name>A0A1Q9DRK7_SYMMI</name>
<proteinExistence type="inferred from homology"/>
<keyword evidence="4" id="KW-0949">S-adenosyl-L-methionine</keyword>
<dbReference type="Pfam" id="PF08123">
    <property type="entry name" value="DOT1"/>
    <property type="match status" value="1"/>
</dbReference>
<evidence type="ECO:0000259" key="5">
    <source>
        <dbReference type="Pfam" id="PF08123"/>
    </source>
</evidence>
<gene>
    <name evidence="6" type="ORF">AK812_SmicGene19857</name>
</gene>
<dbReference type="GO" id="GO:1905706">
    <property type="term" value="P:regulation of mitochondrial ATP synthesis coupled proton transport"/>
    <property type="evidence" value="ECO:0007669"/>
    <property type="project" value="TreeGrafter"/>
</dbReference>
<dbReference type="PANTHER" id="PTHR13610:SF11">
    <property type="entry name" value="METHYLTRANSFERASE DOMAIN-CONTAINING PROTEIN"/>
    <property type="match status" value="1"/>
</dbReference>
<sequence length="111" mass="11664">MGSASRTASALDSVGIAHYARWHTSRAGSLGGRLAGLRPATEELIAELLRLVQEFGFVSPAPVFVDLGSGDGRVVIAVARRLGIRGVGVEMDPQLVRQSVDEVPESLRGIG</sequence>
<evidence type="ECO:0000256" key="4">
    <source>
        <dbReference type="ARBA" id="ARBA00022691"/>
    </source>
</evidence>
<dbReference type="Proteomes" id="UP000186817">
    <property type="component" value="Unassembled WGS sequence"/>
</dbReference>
<evidence type="ECO:0000256" key="3">
    <source>
        <dbReference type="ARBA" id="ARBA00022679"/>
    </source>
</evidence>
<dbReference type="AlphaFoldDB" id="A0A1Q9DRK7"/>
<dbReference type="InterPro" id="IPR029063">
    <property type="entry name" value="SAM-dependent_MTases_sf"/>
</dbReference>
<dbReference type="SUPFAM" id="SSF53335">
    <property type="entry name" value="S-adenosyl-L-methionine-dependent methyltransferases"/>
    <property type="match status" value="1"/>
</dbReference>
<accession>A0A1Q9DRK7</accession>
<organism evidence="6 7">
    <name type="scientific">Symbiodinium microadriaticum</name>
    <name type="common">Dinoflagellate</name>
    <name type="synonym">Zooxanthella microadriatica</name>
    <dbReference type="NCBI Taxonomy" id="2951"/>
    <lineage>
        <taxon>Eukaryota</taxon>
        <taxon>Sar</taxon>
        <taxon>Alveolata</taxon>
        <taxon>Dinophyceae</taxon>
        <taxon>Suessiales</taxon>
        <taxon>Symbiodiniaceae</taxon>
        <taxon>Symbiodinium</taxon>
    </lineage>
</organism>
<dbReference type="EMBL" id="LSRX01000422">
    <property type="protein sequence ID" value="OLP97774.1"/>
    <property type="molecule type" value="Genomic_DNA"/>
</dbReference>
<protein>
    <recommendedName>
        <fullName evidence="5">DOT1 domain-containing protein</fullName>
    </recommendedName>
</protein>
<dbReference type="GO" id="GO:0031151">
    <property type="term" value="F:histone H3K79 methyltransferase activity"/>
    <property type="evidence" value="ECO:0007669"/>
    <property type="project" value="InterPro"/>
</dbReference>
<keyword evidence="7" id="KW-1185">Reference proteome</keyword>
<dbReference type="PANTHER" id="PTHR13610">
    <property type="entry name" value="METHYLTRANSFERASE DOMAIN-CONTAINING PROTEIN"/>
    <property type="match status" value="1"/>
</dbReference>
<dbReference type="GO" id="GO:0032259">
    <property type="term" value="P:methylation"/>
    <property type="evidence" value="ECO:0007669"/>
    <property type="project" value="UniProtKB-KW"/>
</dbReference>